<evidence type="ECO:0000256" key="1">
    <source>
        <dbReference type="ARBA" id="ARBA00004776"/>
    </source>
</evidence>
<dbReference type="RefSeq" id="WP_123254922.1">
    <property type="nucleotide sequence ID" value="NZ_RBED01000083.1"/>
</dbReference>
<keyword evidence="7" id="KW-1185">Reference proteome</keyword>
<evidence type="ECO:0000313" key="7">
    <source>
        <dbReference type="Proteomes" id="UP000273807"/>
    </source>
</evidence>
<dbReference type="PANTHER" id="PTHR43179">
    <property type="entry name" value="RHAMNOSYLTRANSFERASE WBBL"/>
    <property type="match status" value="1"/>
</dbReference>
<accession>A0A3N0C3V5</accession>
<evidence type="ECO:0000259" key="5">
    <source>
        <dbReference type="Pfam" id="PF00535"/>
    </source>
</evidence>
<comment type="caution">
    <text evidence="6">The sequence shown here is derived from an EMBL/GenBank/DDBJ whole genome shotgun (WGS) entry which is preliminary data.</text>
</comment>
<dbReference type="SUPFAM" id="SSF53448">
    <property type="entry name" value="Nucleotide-diphospho-sugar transferases"/>
    <property type="match status" value="1"/>
</dbReference>
<dbReference type="PANTHER" id="PTHR43179:SF12">
    <property type="entry name" value="GALACTOFURANOSYLTRANSFERASE GLFT2"/>
    <property type="match status" value="1"/>
</dbReference>
<name>A0A3N0C3V5_9MICC</name>
<comment type="similarity">
    <text evidence="2">Belongs to the glycosyltransferase 2 family.</text>
</comment>
<evidence type="ECO:0000256" key="3">
    <source>
        <dbReference type="ARBA" id="ARBA00022676"/>
    </source>
</evidence>
<dbReference type="OrthoDB" id="9771846at2"/>
<keyword evidence="4 6" id="KW-0808">Transferase</keyword>
<comment type="pathway">
    <text evidence="1">Cell wall biogenesis; cell wall polysaccharide biosynthesis.</text>
</comment>
<sequence length="303" mass="31911">MPDDPDVPVSNVTAVVTAFRPAPDLIGNVESLLRQVASVVVVDDGGGPGFDDVFAALAGAGATVVRLDANAGIAAALNAGIGRAREDGAPEYILTVDQDSHLPAGYVRALRDAAVAARDAGVEPGLVSPARIHGNPVLRAGSRNGVPLGKEPIQSGLLIPVATLEAVGGFWEELFIDLVDTEYYFRALNAGLPTVLAAAEFDHSLGTMVDAVVFGRTIPAGGNPLKVRIAATWRYYYIFRNRVLVSRRYAARNPGWVAAGIWTDLRHLLAVTLLAPGRPARLGSALRGIADGFRGRSGRRHTN</sequence>
<dbReference type="InterPro" id="IPR029044">
    <property type="entry name" value="Nucleotide-diphossugar_trans"/>
</dbReference>
<gene>
    <name evidence="6" type="ORF">D7003_07935</name>
</gene>
<keyword evidence="3" id="KW-0328">Glycosyltransferase</keyword>
<dbReference type="Gene3D" id="3.90.550.10">
    <property type="entry name" value="Spore Coat Polysaccharide Biosynthesis Protein SpsA, Chain A"/>
    <property type="match status" value="1"/>
</dbReference>
<dbReference type="GO" id="GO:0016757">
    <property type="term" value="F:glycosyltransferase activity"/>
    <property type="evidence" value="ECO:0007669"/>
    <property type="project" value="UniProtKB-KW"/>
</dbReference>
<protein>
    <submittedName>
        <fullName evidence="6">Glycosyltransferase</fullName>
    </submittedName>
</protein>
<evidence type="ECO:0000256" key="4">
    <source>
        <dbReference type="ARBA" id="ARBA00022679"/>
    </source>
</evidence>
<dbReference type="Proteomes" id="UP000273807">
    <property type="component" value="Unassembled WGS sequence"/>
</dbReference>
<dbReference type="EMBL" id="RBED01000083">
    <property type="protein sequence ID" value="RNL57096.1"/>
    <property type="molecule type" value="Genomic_DNA"/>
</dbReference>
<feature type="domain" description="Glycosyltransferase 2-like" evidence="5">
    <location>
        <begin position="14"/>
        <end position="119"/>
    </location>
</feature>
<evidence type="ECO:0000256" key="2">
    <source>
        <dbReference type="ARBA" id="ARBA00006739"/>
    </source>
</evidence>
<proteinExistence type="inferred from homology"/>
<dbReference type="InterPro" id="IPR001173">
    <property type="entry name" value="Glyco_trans_2-like"/>
</dbReference>
<evidence type="ECO:0000313" key="6">
    <source>
        <dbReference type="EMBL" id="RNL57096.1"/>
    </source>
</evidence>
<reference evidence="6 7" key="1">
    <citation type="submission" date="2018-10" db="EMBL/GenBank/DDBJ databases">
        <title>Genome sequencing of Arthrobacter oryzae TNB02.</title>
        <authorList>
            <person name="Cho Y.-J."/>
            <person name="Cho A."/>
            <person name="Kim O.-S."/>
        </authorList>
    </citation>
    <scope>NUCLEOTIDE SEQUENCE [LARGE SCALE GENOMIC DNA]</scope>
    <source>
        <strain evidence="6 7">TNB02</strain>
    </source>
</reference>
<dbReference type="AlphaFoldDB" id="A0A3N0C3V5"/>
<dbReference type="Pfam" id="PF00535">
    <property type="entry name" value="Glycos_transf_2"/>
    <property type="match status" value="1"/>
</dbReference>
<organism evidence="6 7">
    <name type="scientific">Arthrobacter oryzae</name>
    <dbReference type="NCBI Taxonomy" id="409290"/>
    <lineage>
        <taxon>Bacteria</taxon>
        <taxon>Bacillati</taxon>
        <taxon>Actinomycetota</taxon>
        <taxon>Actinomycetes</taxon>
        <taxon>Micrococcales</taxon>
        <taxon>Micrococcaceae</taxon>
        <taxon>Arthrobacter</taxon>
    </lineage>
</organism>